<keyword evidence="5" id="KW-1185">Reference proteome</keyword>
<dbReference type="KEGG" id="rsin:B6N60_01547"/>
<feature type="domain" description="STAS" evidence="3">
    <location>
        <begin position="13"/>
        <end position="113"/>
    </location>
</feature>
<evidence type="ECO:0000256" key="1">
    <source>
        <dbReference type="ARBA" id="ARBA00009013"/>
    </source>
</evidence>
<accession>A0A975Y467</accession>
<dbReference type="PROSITE" id="PS50801">
    <property type="entry name" value="STAS"/>
    <property type="match status" value="1"/>
</dbReference>
<dbReference type="InterPro" id="IPR002645">
    <property type="entry name" value="STAS_dom"/>
</dbReference>
<dbReference type="InterPro" id="IPR003658">
    <property type="entry name" value="Anti-sigma_ant"/>
</dbReference>
<dbReference type="Proteomes" id="UP000683511">
    <property type="component" value="Chromosome"/>
</dbReference>
<protein>
    <recommendedName>
        <fullName evidence="2">Anti-sigma factor antagonist</fullName>
    </recommendedName>
</protein>
<dbReference type="RefSeq" id="WP_190601622.1">
    <property type="nucleotide sequence ID" value="NZ_CP021056.1"/>
</dbReference>
<dbReference type="GO" id="GO:0043856">
    <property type="term" value="F:anti-sigma factor antagonist activity"/>
    <property type="evidence" value="ECO:0007669"/>
    <property type="project" value="InterPro"/>
</dbReference>
<dbReference type="AlphaFoldDB" id="A0A975Y467"/>
<sequence length="125" mass="13844">MSLQIHVEDHNSSILRLSLDGRLDTTTANDLDKSIHNSLTPDTQTVILNLQNLNFISSAGLRVLAKVRKTMKSREGKVYFINLTPQVQKVFDIVKAVPLSEVFVSTQELDAYLTAMQAEVGGESN</sequence>
<dbReference type="SUPFAM" id="SSF52091">
    <property type="entry name" value="SpoIIaa-like"/>
    <property type="match status" value="1"/>
</dbReference>
<dbReference type="NCBIfam" id="TIGR00377">
    <property type="entry name" value="ant_ant_sig"/>
    <property type="match status" value="1"/>
</dbReference>
<evidence type="ECO:0000313" key="4">
    <source>
        <dbReference type="EMBL" id="QXE22861.1"/>
    </source>
</evidence>
<dbReference type="PANTHER" id="PTHR33495:SF2">
    <property type="entry name" value="ANTI-SIGMA FACTOR ANTAGONIST TM_1081-RELATED"/>
    <property type="match status" value="1"/>
</dbReference>
<evidence type="ECO:0000256" key="2">
    <source>
        <dbReference type="RuleBase" id="RU003749"/>
    </source>
</evidence>
<proteinExistence type="inferred from homology"/>
<organism evidence="4 5">
    <name type="scientific">Richelia sinica FACHB-800</name>
    <dbReference type="NCBI Taxonomy" id="1357546"/>
    <lineage>
        <taxon>Bacteria</taxon>
        <taxon>Bacillati</taxon>
        <taxon>Cyanobacteriota</taxon>
        <taxon>Cyanophyceae</taxon>
        <taxon>Nostocales</taxon>
        <taxon>Nostocaceae</taxon>
        <taxon>Richelia</taxon>
    </lineage>
</organism>
<dbReference type="InterPro" id="IPR036513">
    <property type="entry name" value="STAS_dom_sf"/>
</dbReference>
<dbReference type="CDD" id="cd07043">
    <property type="entry name" value="STAS_anti-anti-sigma_factors"/>
    <property type="match status" value="1"/>
</dbReference>
<dbReference type="PANTHER" id="PTHR33495">
    <property type="entry name" value="ANTI-SIGMA FACTOR ANTAGONIST TM_1081-RELATED-RELATED"/>
    <property type="match status" value="1"/>
</dbReference>
<evidence type="ECO:0000259" key="3">
    <source>
        <dbReference type="PROSITE" id="PS50801"/>
    </source>
</evidence>
<evidence type="ECO:0000313" key="5">
    <source>
        <dbReference type="Proteomes" id="UP000683511"/>
    </source>
</evidence>
<dbReference type="EMBL" id="CP021056">
    <property type="protein sequence ID" value="QXE22861.1"/>
    <property type="molecule type" value="Genomic_DNA"/>
</dbReference>
<gene>
    <name evidence="4" type="ORF">B6N60_01547</name>
</gene>
<dbReference type="Gene3D" id="3.30.750.24">
    <property type="entry name" value="STAS domain"/>
    <property type="match status" value="1"/>
</dbReference>
<reference evidence="4" key="1">
    <citation type="submission" date="2017-04" db="EMBL/GenBank/DDBJ databases">
        <title>Genome deletions in a multicellular cyanobacterial endosymbiont for morphological adaptation in marine diatoms.</title>
        <authorList>
            <person name="Wang Y."/>
            <person name="Gao H."/>
            <person name="Li R."/>
            <person name="Xu X."/>
        </authorList>
    </citation>
    <scope>NUCLEOTIDE SEQUENCE</scope>
    <source>
        <strain evidence="4">FACHB 800</strain>
    </source>
</reference>
<comment type="similarity">
    <text evidence="1 2">Belongs to the anti-sigma-factor antagonist family.</text>
</comment>
<dbReference type="Pfam" id="PF01740">
    <property type="entry name" value="STAS"/>
    <property type="match status" value="1"/>
</dbReference>
<name>A0A975Y467_9NOST</name>